<proteinExistence type="predicted"/>
<sequence length="673" mass="73948">MTDTITRQVSKQVKRAMQAANSARPIPHFHYVPTNGGEPSHRPERVPSPCSTEREWEVSRSNQSNQPYTEQQGRRAAARPSGRPTQGLTYPGRDIVPLVHPILGFDGQEVNPTRMTHFIVRFEASASASKGLAASSPAPSPSPEGGINSTSLGSQLSSSAVGARLRSGGRPQNSYPPKIPRLASLRPCANTPSLHLFPVPLVLGRQPSSLRHSAAALTPQANALVIVKSSSVILGESEVPKVTRSQDFTKSWTIHHGISLDEIGGWPLGAWGRTATGLRSSPHGLGGGSVFLETGNRSAPASLAWVGADAAVLSGRPLVHWHLRTDYSKLGITKKGGEPGSKVYLLGLLVDKVLPLLFPTALGVGCYLLRSGVPDLKDRQPHPRLLYIKQKGTCRGEEELVSKKLQLGEPIQRFPITRLALPPLRALHRFYWLSHKLVDRLGLILLPYVELEAVFLSLTMGSPKGFLTGLPSFQSGTFPQPDSQRTKRKSYFQYFTFDFSSMAFMNPDLLLKQYHPKSPVSLGVLWTACMRLNARAEQVRLHSSQVAMKEQILHNLRGHQFILIQNLFNHRVKRKSETVVKSRRLIHGGIRLGDYEGVPGRQEEQPWGQESDYPDHPESSSGFGPLETLVSPPQSQELDKCLDKLLEEEEEDVSPEVELVVVEATGFDELGAK</sequence>
<protein>
    <submittedName>
        <fullName evidence="2">Uncharacterized protein</fullName>
    </submittedName>
</protein>
<comment type="caution">
    <text evidence="2">The sequence shown here is derived from an EMBL/GenBank/DDBJ whole genome shotgun (WGS) entry which is preliminary data.</text>
</comment>
<feature type="region of interest" description="Disordered" evidence="1">
    <location>
        <begin position="596"/>
        <end position="639"/>
    </location>
</feature>
<accession>A0A9Q1QDL4</accession>
<dbReference type="Proteomes" id="UP001153076">
    <property type="component" value="Unassembled WGS sequence"/>
</dbReference>
<feature type="compositionally biased region" description="Low complexity" evidence="1">
    <location>
        <begin position="149"/>
        <end position="159"/>
    </location>
</feature>
<organism evidence="2 3">
    <name type="scientific">Carnegiea gigantea</name>
    <dbReference type="NCBI Taxonomy" id="171969"/>
    <lineage>
        <taxon>Eukaryota</taxon>
        <taxon>Viridiplantae</taxon>
        <taxon>Streptophyta</taxon>
        <taxon>Embryophyta</taxon>
        <taxon>Tracheophyta</taxon>
        <taxon>Spermatophyta</taxon>
        <taxon>Magnoliopsida</taxon>
        <taxon>eudicotyledons</taxon>
        <taxon>Gunneridae</taxon>
        <taxon>Pentapetalae</taxon>
        <taxon>Caryophyllales</taxon>
        <taxon>Cactineae</taxon>
        <taxon>Cactaceae</taxon>
        <taxon>Cactoideae</taxon>
        <taxon>Echinocereeae</taxon>
        <taxon>Carnegiea</taxon>
    </lineage>
</organism>
<evidence type="ECO:0000313" key="2">
    <source>
        <dbReference type="EMBL" id="KAJ8438388.1"/>
    </source>
</evidence>
<name>A0A9Q1QDL4_9CARY</name>
<evidence type="ECO:0000256" key="1">
    <source>
        <dbReference type="SAM" id="MobiDB-lite"/>
    </source>
</evidence>
<evidence type="ECO:0000313" key="3">
    <source>
        <dbReference type="Proteomes" id="UP001153076"/>
    </source>
</evidence>
<dbReference type="AlphaFoldDB" id="A0A9Q1QDL4"/>
<keyword evidence="3" id="KW-1185">Reference proteome</keyword>
<dbReference type="EMBL" id="JAKOGI010000255">
    <property type="protein sequence ID" value="KAJ8438388.1"/>
    <property type="molecule type" value="Genomic_DNA"/>
</dbReference>
<feature type="region of interest" description="Disordered" evidence="1">
    <location>
        <begin position="131"/>
        <end position="180"/>
    </location>
</feature>
<gene>
    <name evidence="2" type="ORF">Cgig2_006306</name>
</gene>
<reference evidence="2" key="1">
    <citation type="submission" date="2022-04" db="EMBL/GenBank/DDBJ databases">
        <title>Carnegiea gigantea Genome sequencing and assembly v2.</title>
        <authorList>
            <person name="Copetti D."/>
            <person name="Sanderson M.J."/>
            <person name="Burquez A."/>
            <person name="Wojciechowski M.F."/>
        </authorList>
    </citation>
    <scope>NUCLEOTIDE SEQUENCE</scope>
    <source>
        <strain evidence="2">SGP5-SGP5p</strain>
        <tissue evidence="2">Aerial part</tissue>
    </source>
</reference>
<feature type="region of interest" description="Disordered" evidence="1">
    <location>
        <begin position="18"/>
        <end position="92"/>
    </location>
</feature>
<feature type="compositionally biased region" description="Polar residues" evidence="1">
    <location>
        <begin position="59"/>
        <end position="71"/>
    </location>
</feature>